<name>A0A1G8AJR9_9FIRM</name>
<reference evidence="4" key="1">
    <citation type="submission" date="2016-10" db="EMBL/GenBank/DDBJ databases">
        <authorList>
            <person name="Varghese N."/>
            <person name="Submissions S."/>
        </authorList>
    </citation>
    <scope>NUCLEOTIDE SEQUENCE [LARGE SCALE GENOMIC DNA]</scope>
    <source>
        <strain evidence="4">DSM 8344</strain>
    </source>
</reference>
<dbReference type="EMBL" id="FNCP01000011">
    <property type="protein sequence ID" value="SDH21224.1"/>
    <property type="molecule type" value="Genomic_DNA"/>
</dbReference>
<dbReference type="GO" id="GO:0004672">
    <property type="term" value="F:protein kinase activity"/>
    <property type="evidence" value="ECO:0007669"/>
    <property type="project" value="InterPro"/>
</dbReference>
<dbReference type="GO" id="GO:0005524">
    <property type="term" value="F:ATP binding"/>
    <property type="evidence" value="ECO:0007669"/>
    <property type="project" value="InterPro"/>
</dbReference>
<dbReference type="STRING" id="1121419.SAMN05443529_11129"/>
<dbReference type="PANTHER" id="PTHR10566:SF113">
    <property type="entry name" value="PROTEIN ACTIVITY OF BC1 COMPLEX KINASE 7, CHLOROPLASTIC"/>
    <property type="match status" value="1"/>
</dbReference>
<sequence length="437" mass="49376">MFGIPERHFARYYEILSVLLRHGLGYLIIPGNINKIEQKDLALLGVHLRAALGELGATFIKVGQMASTRSDLLPLPIIKELEKLQDRVNPLPISIVRRVVEESLKVNLESVFKHFNPIPVASASIAQVHEAVLHNGEKVAVKVQRPFLHERVMTDLEIFQVLAERIELNTKWGKGYPVRLIVEEFSETIIKELNFLQEGKNAEKIFKLSKKNSNIVVPKIYWELTNSMVLTMQYIPGIPLNQISCSEKHSKNACKIANHLSKAFLQQILREGCFHADPHPGNILILPDGKISLIDFGIIGNLSIPMKAQLSQLASGIIRGDDALLLQTLSEMGISSFVDRDSFQADIHNLRHKYISSKQKKFTIGESIQDFLAIISKHGIHIPPEFVLVGKTFLTLEGTLRDLCPSLSLVEQAKPFSRRFIWRSVGISKFWKIILRR</sequence>
<feature type="domain" description="Protein kinase" evidence="2">
    <location>
        <begin position="114"/>
        <end position="437"/>
    </location>
</feature>
<dbReference type="OrthoDB" id="9795390at2"/>
<protein>
    <submittedName>
        <fullName evidence="3">Ubiquinone biosynthesis protein</fullName>
    </submittedName>
</protein>
<dbReference type="RefSeq" id="WP_092333133.1">
    <property type="nucleotide sequence ID" value="NZ_FNCP01000011.1"/>
</dbReference>
<comment type="similarity">
    <text evidence="1">Belongs to the protein kinase superfamily. ADCK protein kinase family.</text>
</comment>
<keyword evidence="4" id="KW-1185">Reference proteome</keyword>
<dbReference type="Pfam" id="PF03109">
    <property type="entry name" value="ABC1"/>
    <property type="match status" value="1"/>
</dbReference>
<dbReference type="Gene3D" id="1.10.510.10">
    <property type="entry name" value="Transferase(Phosphotransferase) domain 1"/>
    <property type="match status" value="1"/>
</dbReference>
<dbReference type="InterPro" id="IPR000719">
    <property type="entry name" value="Prot_kinase_dom"/>
</dbReference>
<accession>A0A1G8AJR9</accession>
<dbReference type="PANTHER" id="PTHR10566">
    <property type="entry name" value="CHAPERONE-ACTIVITY OF BC1 COMPLEX CABC1 -RELATED"/>
    <property type="match status" value="1"/>
</dbReference>
<evidence type="ECO:0000259" key="2">
    <source>
        <dbReference type="PROSITE" id="PS50011"/>
    </source>
</evidence>
<dbReference type="CDD" id="cd05121">
    <property type="entry name" value="ABC1_ADCK3-like"/>
    <property type="match status" value="1"/>
</dbReference>
<dbReference type="SUPFAM" id="SSF56112">
    <property type="entry name" value="Protein kinase-like (PK-like)"/>
    <property type="match status" value="1"/>
</dbReference>
<dbReference type="InterPro" id="IPR050154">
    <property type="entry name" value="UbiB_kinase"/>
</dbReference>
<evidence type="ECO:0000313" key="4">
    <source>
        <dbReference type="Proteomes" id="UP000198656"/>
    </source>
</evidence>
<evidence type="ECO:0000313" key="3">
    <source>
        <dbReference type="EMBL" id="SDH21224.1"/>
    </source>
</evidence>
<evidence type="ECO:0000256" key="1">
    <source>
        <dbReference type="ARBA" id="ARBA00009670"/>
    </source>
</evidence>
<proteinExistence type="inferred from homology"/>
<dbReference type="InterPro" id="IPR004147">
    <property type="entry name" value="ABC1_dom"/>
</dbReference>
<dbReference type="PROSITE" id="PS50011">
    <property type="entry name" value="PROTEIN_KINASE_DOM"/>
    <property type="match status" value="1"/>
</dbReference>
<dbReference type="AlphaFoldDB" id="A0A1G8AJR9"/>
<dbReference type="Proteomes" id="UP000198656">
    <property type="component" value="Unassembled WGS sequence"/>
</dbReference>
<keyword evidence="3" id="KW-0830">Ubiquinone</keyword>
<dbReference type="InterPro" id="IPR011009">
    <property type="entry name" value="Kinase-like_dom_sf"/>
</dbReference>
<gene>
    <name evidence="3" type="ORF">SAMN05443529_11129</name>
</gene>
<organism evidence="3 4">
    <name type="scientific">Desulfosporosinus hippei DSM 8344</name>
    <dbReference type="NCBI Taxonomy" id="1121419"/>
    <lineage>
        <taxon>Bacteria</taxon>
        <taxon>Bacillati</taxon>
        <taxon>Bacillota</taxon>
        <taxon>Clostridia</taxon>
        <taxon>Eubacteriales</taxon>
        <taxon>Desulfitobacteriaceae</taxon>
        <taxon>Desulfosporosinus</taxon>
    </lineage>
</organism>